<dbReference type="EMBL" id="JBBWWQ010000011">
    <property type="protein sequence ID" value="KAK8936360.1"/>
    <property type="molecule type" value="Genomic_DNA"/>
</dbReference>
<comment type="similarity">
    <text evidence="1">Belongs to the short-chain dehydrogenases/reductases (SDR) family. SDR65C subfamily.</text>
</comment>
<evidence type="ECO:0000256" key="2">
    <source>
        <dbReference type="ARBA" id="ARBA00050958"/>
    </source>
</evidence>
<keyword evidence="7" id="KW-0812">Transmembrane</keyword>
<feature type="compositionally biased region" description="Basic and acidic residues" evidence="6">
    <location>
        <begin position="14"/>
        <end position="23"/>
    </location>
</feature>
<dbReference type="Pfam" id="PF13561">
    <property type="entry name" value="adh_short_C2"/>
    <property type="match status" value="1"/>
</dbReference>
<keyword evidence="7" id="KW-1133">Transmembrane helix</keyword>
<comment type="function">
    <text evidence="4">In the Amaryllidaceae alkaloids biosynthesic pathway, catalyzes the conversion of noroxomaritidine to oxomaritidine, a precursor of haemanthamine- and crinamine-type alkaloids, promising anticancer agents. Can also, to some extent, catalyze the condensation of 3,4-dihydroxybenzaldehyde (3,4-DHBA) and tyramine to produce norbelladine, and of isovanillin and tyramine to produce 4'-O-methylnorbelladine.</text>
</comment>
<feature type="compositionally biased region" description="Polar residues" evidence="6">
    <location>
        <begin position="1"/>
        <end position="12"/>
    </location>
</feature>
<evidence type="ECO:0000256" key="7">
    <source>
        <dbReference type="SAM" id="Phobius"/>
    </source>
</evidence>
<dbReference type="Proteomes" id="UP001418222">
    <property type="component" value="Unassembled WGS sequence"/>
</dbReference>
<comment type="catalytic activity">
    <reaction evidence="2">
        <text>(10bS,4aR)-noroxomaritidine + NADPH + H(+) = (10bS,4aR)-oxomaritidine + NADP(+)</text>
        <dbReference type="Rhea" id="RHEA:63200"/>
        <dbReference type="ChEBI" id="CHEBI:15378"/>
        <dbReference type="ChEBI" id="CHEBI:57783"/>
        <dbReference type="ChEBI" id="CHEBI:58349"/>
        <dbReference type="ChEBI" id="CHEBI:133996"/>
        <dbReference type="ChEBI" id="CHEBI:146209"/>
    </reaction>
    <physiologicalReaction direction="left-to-right" evidence="2">
        <dbReference type="Rhea" id="RHEA:63201"/>
    </physiologicalReaction>
</comment>
<dbReference type="AlphaFoldDB" id="A0AAP0G447"/>
<name>A0AAP0G447_9ASPA</name>
<feature type="region of interest" description="Disordered" evidence="6">
    <location>
        <begin position="1"/>
        <end position="28"/>
    </location>
</feature>
<dbReference type="InterPro" id="IPR036291">
    <property type="entry name" value="NAD(P)-bd_dom_sf"/>
</dbReference>
<gene>
    <name evidence="8" type="primary">SDR3b</name>
    <name evidence="8" type="ORF">KSP39_PZI013881</name>
</gene>
<evidence type="ECO:0000256" key="1">
    <source>
        <dbReference type="ARBA" id="ARBA00025714"/>
    </source>
</evidence>
<dbReference type="InterPro" id="IPR002347">
    <property type="entry name" value="SDR_fam"/>
</dbReference>
<dbReference type="PANTHER" id="PTHR42820">
    <property type="entry name" value="SHORT-CHAIN DEHYDROGENASE REDUCTASE"/>
    <property type="match status" value="1"/>
</dbReference>
<dbReference type="FunFam" id="3.40.50.720:FF:000084">
    <property type="entry name" value="Short-chain dehydrogenase reductase"/>
    <property type="match status" value="1"/>
</dbReference>
<keyword evidence="7" id="KW-0472">Membrane</keyword>
<dbReference type="PANTHER" id="PTHR42820:SF1">
    <property type="entry name" value="SHORT-CHAIN DEHYDROGENASE_REDUCTASE FAMILY PROTEIN"/>
    <property type="match status" value="1"/>
</dbReference>
<dbReference type="PRINTS" id="PR00080">
    <property type="entry name" value="SDRFAMILY"/>
</dbReference>
<comment type="catalytic activity">
    <reaction evidence="3">
        <text>(10bR,4aS)-noroxomaritidine + NADPH + H(+) = (10bR,4aS)-oxomaritidine + NADP(+)</text>
        <dbReference type="Rhea" id="RHEA:63196"/>
        <dbReference type="ChEBI" id="CHEBI:15378"/>
        <dbReference type="ChEBI" id="CHEBI:57783"/>
        <dbReference type="ChEBI" id="CHEBI:58349"/>
        <dbReference type="ChEBI" id="CHEBI:133995"/>
        <dbReference type="ChEBI" id="CHEBI:146208"/>
    </reaction>
    <physiologicalReaction direction="left-to-right" evidence="3">
        <dbReference type="Rhea" id="RHEA:63197"/>
    </physiologicalReaction>
</comment>
<evidence type="ECO:0000256" key="6">
    <source>
        <dbReference type="SAM" id="MobiDB-lite"/>
    </source>
</evidence>
<evidence type="ECO:0000256" key="3">
    <source>
        <dbReference type="ARBA" id="ARBA00052456"/>
    </source>
</evidence>
<sequence>MPSPVALSQASQARDAERGELTRRFSPRRGGKLSRARLPLSARRLTVLIKLYINLSLFLALVINYMAANLRLDGKVAIITGGASGIGEATVRLFSSHGAAVIIADIQDSLGLSVATSISPPGRCNYVHCDVRDELQVAAAVKYTVQTYGRLDIMFSNAGVMGSLTGILDLDMNVLDDLMAVNVRGTAAAIKQAGRAMTAAGIRGSIICTGSVAAVRGGFAPAAYSAAKHAILGLAKAAAGELGEKGVRVNCVSPFAVATPLSCGDGTITAEEIEGFASSAAALKGPVLRSGDIAAAVLFLASDESAFVSGHNLLVDGGVTEVNGSFAKVIQELLPRVSGK</sequence>
<reference evidence="8 9" key="1">
    <citation type="journal article" date="2022" name="Nat. Plants">
        <title>Genomes of leafy and leafless Platanthera orchids illuminate the evolution of mycoheterotrophy.</title>
        <authorList>
            <person name="Li M.H."/>
            <person name="Liu K.W."/>
            <person name="Li Z."/>
            <person name="Lu H.C."/>
            <person name="Ye Q.L."/>
            <person name="Zhang D."/>
            <person name="Wang J.Y."/>
            <person name="Li Y.F."/>
            <person name="Zhong Z.M."/>
            <person name="Liu X."/>
            <person name="Yu X."/>
            <person name="Liu D.K."/>
            <person name="Tu X.D."/>
            <person name="Liu B."/>
            <person name="Hao Y."/>
            <person name="Liao X.Y."/>
            <person name="Jiang Y.T."/>
            <person name="Sun W.H."/>
            <person name="Chen J."/>
            <person name="Chen Y.Q."/>
            <person name="Ai Y."/>
            <person name="Zhai J.W."/>
            <person name="Wu S.S."/>
            <person name="Zhou Z."/>
            <person name="Hsiao Y.Y."/>
            <person name="Wu W.L."/>
            <person name="Chen Y.Y."/>
            <person name="Lin Y.F."/>
            <person name="Hsu J.L."/>
            <person name="Li C.Y."/>
            <person name="Wang Z.W."/>
            <person name="Zhao X."/>
            <person name="Zhong W.Y."/>
            <person name="Ma X.K."/>
            <person name="Ma L."/>
            <person name="Huang J."/>
            <person name="Chen G.Z."/>
            <person name="Huang M.Z."/>
            <person name="Huang L."/>
            <person name="Peng D.H."/>
            <person name="Luo Y.B."/>
            <person name="Zou S.Q."/>
            <person name="Chen S.P."/>
            <person name="Lan S."/>
            <person name="Tsai W.C."/>
            <person name="Van de Peer Y."/>
            <person name="Liu Z.J."/>
        </authorList>
    </citation>
    <scope>NUCLEOTIDE SEQUENCE [LARGE SCALE GENOMIC DNA]</scope>
    <source>
        <strain evidence="8">Lor287</strain>
    </source>
</reference>
<keyword evidence="9" id="KW-1185">Reference proteome</keyword>
<organism evidence="8 9">
    <name type="scientific">Platanthera zijinensis</name>
    <dbReference type="NCBI Taxonomy" id="2320716"/>
    <lineage>
        <taxon>Eukaryota</taxon>
        <taxon>Viridiplantae</taxon>
        <taxon>Streptophyta</taxon>
        <taxon>Embryophyta</taxon>
        <taxon>Tracheophyta</taxon>
        <taxon>Spermatophyta</taxon>
        <taxon>Magnoliopsida</taxon>
        <taxon>Liliopsida</taxon>
        <taxon>Asparagales</taxon>
        <taxon>Orchidaceae</taxon>
        <taxon>Orchidoideae</taxon>
        <taxon>Orchideae</taxon>
        <taxon>Orchidinae</taxon>
        <taxon>Platanthera</taxon>
    </lineage>
</organism>
<evidence type="ECO:0000313" key="9">
    <source>
        <dbReference type="Proteomes" id="UP001418222"/>
    </source>
</evidence>
<proteinExistence type="inferred from homology"/>
<accession>A0AAP0G447</accession>
<dbReference type="SUPFAM" id="SSF51735">
    <property type="entry name" value="NAD(P)-binding Rossmann-fold domains"/>
    <property type="match status" value="1"/>
</dbReference>
<feature type="transmembrane region" description="Helical" evidence="7">
    <location>
        <begin position="45"/>
        <end position="67"/>
    </location>
</feature>
<comment type="caution">
    <text evidence="8">The sequence shown here is derived from an EMBL/GenBank/DDBJ whole genome shotgun (WGS) entry which is preliminary data.</text>
</comment>
<dbReference type="PRINTS" id="PR00081">
    <property type="entry name" value="GDHRDH"/>
</dbReference>
<evidence type="ECO:0000313" key="8">
    <source>
        <dbReference type="EMBL" id="KAK8936360.1"/>
    </source>
</evidence>
<protein>
    <recommendedName>
        <fullName evidence="5">Noroxomaritidine/norcraugsodine reductase</fullName>
    </recommendedName>
</protein>
<evidence type="ECO:0000256" key="5">
    <source>
        <dbReference type="ARBA" id="ARBA00069361"/>
    </source>
</evidence>
<evidence type="ECO:0000256" key="4">
    <source>
        <dbReference type="ARBA" id="ARBA00055943"/>
    </source>
</evidence>
<dbReference type="Gene3D" id="3.40.50.720">
    <property type="entry name" value="NAD(P)-binding Rossmann-like Domain"/>
    <property type="match status" value="1"/>
</dbReference>